<reference evidence="2 3" key="1">
    <citation type="submission" date="2020-01" db="EMBL/GenBank/DDBJ databases">
        <title>Insect and environment-associated Actinomycetes.</title>
        <authorList>
            <person name="Currrie C."/>
            <person name="Chevrette M."/>
            <person name="Carlson C."/>
            <person name="Stubbendieck R."/>
            <person name="Wendt-Pienkowski E."/>
        </authorList>
    </citation>
    <scope>NUCLEOTIDE SEQUENCE [LARGE SCALE GENOMIC DNA]</scope>
    <source>
        <strain evidence="2 3">SID7754</strain>
    </source>
</reference>
<comment type="caution">
    <text evidence="2">The sequence shown here is derived from an EMBL/GenBank/DDBJ whole genome shotgun (WGS) entry which is preliminary data.</text>
</comment>
<evidence type="ECO:0000259" key="1">
    <source>
        <dbReference type="Pfam" id="PF04738"/>
    </source>
</evidence>
<accession>A0A7K3QSL9</accession>
<feature type="domain" description="Lantibiotic dehydratase N-terminal" evidence="1">
    <location>
        <begin position="636"/>
        <end position="714"/>
    </location>
</feature>
<feature type="domain" description="Lantibiotic dehydratase N-terminal" evidence="1">
    <location>
        <begin position="79"/>
        <end position="607"/>
    </location>
</feature>
<dbReference type="InterPro" id="IPR006827">
    <property type="entry name" value="Lant_deHydtase_N"/>
</dbReference>
<sequence length="764" mass="84482">MAATTVPLGDKWQLWRQFALRGPGFPADGVLRLAAPALARAADALGPRAALTGPAWKAFEAAFAEAAVDGARELQRIAARPDFQTAVAWQNRAVVGRAVEPFVRWEPNAAGRTSGHRQREELVAHYWQRFCVKNDTIGFFGPVGWGTLDPDRPGVSVEPGEGLVARTSVYFSSWSVDELAKVLDADPRLREWIAPRRMPYLRIGAAAVLLPGRPAQPATELELAVLRLCDGRRPVREIRRELAGRATPQQVEELLSLLVRRRWIVRRLEVPAGTHPERHLRDWLERVGDAPARRRGLDMLEVLERGRDEVATAATRPELTAALAALESGFRELTDTAAAREKGSGTAPCRTLVYSDSVRAATATVGTEVLRALEPLDLLMTSAGWLTSRLASRVLALAEQVHERLGESAGGPVDLASFWFACMPVLHGDAVAEASALQREFWHRWSAILRLPEREGNVTVTAADIAGAVRSAFDERSAGWTAARYLSPDVMLAADGPEAVGRGEFELVLGELHVAINTLGASLFVHQHPSPDELFAQTGLDHPRPRLMPLLPKEHRARLSTRVRHALLRPEDYQIALLDHGADPHRERTVASAEAVVERQDGRLVVRLPDGAVFGVLDVFAHVLTTLVIDLCRLLPEADHTPRITVDRLVLARETWRYAAGALDCAQDKNEARRFVRVRRWQAASGLPRFVFVTTPAEPRPFFVDFESPAYVNLFAKAVRRLARQDSEGRLTVTEMLPSPEQTWLTDDQGNRYTSELRFVALGD</sequence>
<proteinExistence type="predicted"/>
<organism evidence="2 3">
    <name type="scientific">Streptomyces bauhiniae</name>
    <dbReference type="NCBI Taxonomy" id="2340725"/>
    <lineage>
        <taxon>Bacteria</taxon>
        <taxon>Bacillati</taxon>
        <taxon>Actinomycetota</taxon>
        <taxon>Actinomycetes</taxon>
        <taxon>Kitasatosporales</taxon>
        <taxon>Streptomycetaceae</taxon>
        <taxon>Streptomyces</taxon>
    </lineage>
</organism>
<protein>
    <submittedName>
        <fullName evidence="2">Lantibiotic dehydratase</fullName>
    </submittedName>
</protein>
<gene>
    <name evidence="2" type="ORF">G3I21_14475</name>
</gene>
<dbReference type="AlphaFoldDB" id="A0A7K3QSL9"/>
<dbReference type="Proteomes" id="UP000470520">
    <property type="component" value="Unassembled WGS sequence"/>
</dbReference>
<dbReference type="EMBL" id="JAAGMR010000177">
    <property type="protein sequence ID" value="NEB92882.1"/>
    <property type="molecule type" value="Genomic_DNA"/>
</dbReference>
<name>A0A7K3QSL9_9ACTN</name>
<dbReference type="Pfam" id="PF04738">
    <property type="entry name" value="Lant_dehydr_N"/>
    <property type="match status" value="2"/>
</dbReference>
<evidence type="ECO:0000313" key="3">
    <source>
        <dbReference type="Proteomes" id="UP000470520"/>
    </source>
</evidence>
<dbReference type="RefSeq" id="WP_164188797.1">
    <property type="nucleotide sequence ID" value="NZ_JAAGMR010000177.1"/>
</dbReference>
<evidence type="ECO:0000313" key="2">
    <source>
        <dbReference type="EMBL" id="NEB92882.1"/>
    </source>
</evidence>